<name>A0A553K487_9ACTN</name>
<comment type="caution">
    <text evidence="1">The sequence shown here is derived from an EMBL/GenBank/DDBJ whole genome shotgun (WGS) entry which is preliminary data.</text>
</comment>
<keyword evidence="2" id="KW-1185">Reference proteome</keyword>
<evidence type="ECO:0000313" key="1">
    <source>
        <dbReference type="EMBL" id="TRY19506.1"/>
    </source>
</evidence>
<sequence length="94" mass="10404">MNTMHVPETAHPPEQLVTAAALTELPSIPGATLTDRISMRIGLWLLLRGARNAARDEQDRRENELERISDAARAEHTDGVARAWLQGAQSPEPR</sequence>
<dbReference type="RefSeq" id="WP_143936595.1">
    <property type="nucleotide sequence ID" value="NZ_VKKG01000001.1"/>
</dbReference>
<organism evidence="1 2">
    <name type="scientific">Tessaracoccus rhinocerotis</name>
    <dbReference type="NCBI Taxonomy" id="1689449"/>
    <lineage>
        <taxon>Bacteria</taxon>
        <taxon>Bacillati</taxon>
        <taxon>Actinomycetota</taxon>
        <taxon>Actinomycetes</taxon>
        <taxon>Propionibacteriales</taxon>
        <taxon>Propionibacteriaceae</taxon>
        <taxon>Tessaracoccus</taxon>
    </lineage>
</organism>
<dbReference type="Proteomes" id="UP000317638">
    <property type="component" value="Unassembled WGS sequence"/>
</dbReference>
<protein>
    <submittedName>
        <fullName evidence="1">Uncharacterized protein</fullName>
    </submittedName>
</protein>
<dbReference type="AlphaFoldDB" id="A0A553K487"/>
<proteinExistence type="predicted"/>
<evidence type="ECO:0000313" key="2">
    <source>
        <dbReference type="Proteomes" id="UP000317638"/>
    </source>
</evidence>
<reference evidence="1 2" key="1">
    <citation type="submission" date="2019-07" db="EMBL/GenBank/DDBJ databases">
        <authorList>
            <person name="Zhou L.-Y."/>
        </authorList>
    </citation>
    <scope>NUCLEOTIDE SEQUENCE [LARGE SCALE GENOMIC DNA]</scope>
    <source>
        <strain evidence="1 2">YIM 101269</strain>
    </source>
</reference>
<dbReference type="OrthoDB" id="5073789at2"/>
<accession>A0A553K487</accession>
<dbReference type="EMBL" id="VKKG01000001">
    <property type="protein sequence ID" value="TRY19506.1"/>
    <property type="molecule type" value="Genomic_DNA"/>
</dbReference>
<gene>
    <name evidence="1" type="ORF">FOJ82_00960</name>
</gene>